<dbReference type="AlphaFoldDB" id="A0A6B0UI66"/>
<evidence type="ECO:0000313" key="1">
    <source>
        <dbReference type="EMBL" id="MXU89316.1"/>
    </source>
</evidence>
<protein>
    <submittedName>
        <fullName evidence="1">Putative secreted protein</fullName>
    </submittedName>
</protein>
<reference evidence="1" key="1">
    <citation type="submission" date="2019-12" db="EMBL/GenBank/DDBJ databases">
        <title>An insight into the sialome of adult female Ixodes ricinus ticks feeding for 6 days.</title>
        <authorList>
            <person name="Perner J."/>
            <person name="Ribeiro J.M.C."/>
        </authorList>
    </citation>
    <scope>NUCLEOTIDE SEQUENCE</scope>
    <source>
        <strain evidence="1">Semi-engorged</strain>
        <tissue evidence="1">Salivary glands</tissue>
    </source>
</reference>
<sequence>MPMPSSVIIALVAGGTLNSSAANFSTAVNGVHSGTLSTLNGSFGSEVSVILNVTLFIFDVACLPTRSGSLRDRQRKRLDGTGKQARLLSWGVEDDASCCDLCYPRVP</sequence>
<accession>A0A6B0UI66</accession>
<name>A0A6B0UI66_IXORI</name>
<dbReference type="EMBL" id="GIFC01007233">
    <property type="protein sequence ID" value="MXU89316.1"/>
    <property type="molecule type" value="Transcribed_RNA"/>
</dbReference>
<proteinExistence type="predicted"/>
<organism evidence="1">
    <name type="scientific">Ixodes ricinus</name>
    <name type="common">Common tick</name>
    <name type="synonym">Acarus ricinus</name>
    <dbReference type="NCBI Taxonomy" id="34613"/>
    <lineage>
        <taxon>Eukaryota</taxon>
        <taxon>Metazoa</taxon>
        <taxon>Ecdysozoa</taxon>
        <taxon>Arthropoda</taxon>
        <taxon>Chelicerata</taxon>
        <taxon>Arachnida</taxon>
        <taxon>Acari</taxon>
        <taxon>Parasitiformes</taxon>
        <taxon>Ixodida</taxon>
        <taxon>Ixodoidea</taxon>
        <taxon>Ixodidae</taxon>
        <taxon>Ixodinae</taxon>
        <taxon>Ixodes</taxon>
    </lineage>
</organism>